<evidence type="ECO:0000313" key="2">
    <source>
        <dbReference type="EMBL" id="MBC5787293.1"/>
    </source>
</evidence>
<feature type="transmembrane region" description="Helical" evidence="1">
    <location>
        <begin position="70"/>
        <end position="87"/>
    </location>
</feature>
<protein>
    <submittedName>
        <fullName evidence="2">Divergent PAP2 family protein</fullName>
    </submittedName>
</protein>
<keyword evidence="3" id="KW-1185">Reference proteome</keyword>
<dbReference type="EMBL" id="JACOQK010000001">
    <property type="protein sequence ID" value="MBC5787293.1"/>
    <property type="molecule type" value="Genomic_DNA"/>
</dbReference>
<accession>A0ABR7IQE7</accession>
<dbReference type="RefSeq" id="WP_069988995.1">
    <property type="nucleotide sequence ID" value="NZ_JACOQK010000001.1"/>
</dbReference>
<evidence type="ECO:0000256" key="1">
    <source>
        <dbReference type="SAM" id="Phobius"/>
    </source>
</evidence>
<name>A0ABR7IQE7_9CLOT</name>
<dbReference type="InterPro" id="IPR003832">
    <property type="entry name" value="DUF212"/>
</dbReference>
<gene>
    <name evidence="2" type="ORF">H8Z77_04530</name>
</gene>
<keyword evidence="1" id="KW-0812">Transmembrane</keyword>
<dbReference type="PANTHER" id="PTHR31446:SF29">
    <property type="entry name" value="ACID PHOSPHATASE_VANADIUM-DEPENDENT HALOPEROXIDASE-RELATED PROTEIN"/>
    <property type="match status" value="1"/>
</dbReference>
<sequence>MYSITGVLHNYPLIAALAAWVVAQLAKTLLDLVTNKKFNRELLTASGGMPSSHSATVCALTLAIGRCSGLNSAAFAIAVIMAAIVMYDAMGVRYSSGEQAKVLNKIILLLKRTDCPDDNQKQRLENTLKSLAKPSEQLDAEEEDDEELKQIKEKLGHTPLQVLAGALLGIVVALLIPTSI</sequence>
<feature type="transmembrane region" description="Helical" evidence="1">
    <location>
        <begin position="12"/>
        <end position="30"/>
    </location>
</feature>
<keyword evidence="1" id="KW-1133">Transmembrane helix</keyword>
<reference evidence="2 3" key="1">
    <citation type="submission" date="2020-08" db="EMBL/GenBank/DDBJ databases">
        <title>Genome public.</title>
        <authorList>
            <person name="Liu C."/>
            <person name="Sun Q."/>
        </authorList>
    </citation>
    <scope>NUCLEOTIDE SEQUENCE [LARGE SCALE GENOMIC DNA]</scope>
    <source>
        <strain evidence="2 3">NSJ-27</strain>
    </source>
</reference>
<evidence type="ECO:0000313" key="3">
    <source>
        <dbReference type="Proteomes" id="UP000649151"/>
    </source>
</evidence>
<comment type="caution">
    <text evidence="2">The sequence shown here is derived from an EMBL/GenBank/DDBJ whole genome shotgun (WGS) entry which is preliminary data.</text>
</comment>
<organism evidence="2 3">
    <name type="scientific">Clostridium facile</name>
    <dbReference type="NCBI Taxonomy" id="2763035"/>
    <lineage>
        <taxon>Bacteria</taxon>
        <taxon>Bacillati</taxon>
        <taxon>Bacillota</taxon>
        <taxon>Clostridia</taxon>
        <taxon>Eubacteriales</taxon>
        <taxon>Clostridiaceae</taxon>
        <taxon>Clostridium</taxon>
    </lineage>
</organism>
<feature type="transmembrane region" description="Helical" evidence="1">
    <location>
        <begin position="158"/>
        <end position="176"/>
    </location>
</feature>
<dbReference type="PANTHER" id="PTHR31446">
    <property type="entry name" value="ACID PHOSPHATASE/VANADIUM-DEPENDENT HALOPEROXIDASE-RELATED PROTEIN"/>
    <property type="match status" value="1"/>
</dbReference>
<keyword evidence="1" id="KW-0472">Membrane</keyword>
<dbReference type="Proteomes" id="UP000649151">
    <property type="component" value="Unassembled WGS sequence"/>
</dbReference>
<proteinExistence type="predicted"/>
<dbReference type="Pfam" id="PF02681">
    <property type="entry name" value="DUF212"/>
    <property type="match status" value="1"/>
</dbReference>